<evidence type="ECO:0000256" key="1">
    <source>
        <dbReference type="SAM" id="SignalP"/>
    </source>
</evidence>
<feature type="chain" id="PRO_5040241323" evidence="1">
    <location>
        <begin position="33"/>
        <end position="443"/>
    </location>
</feature>
<keyword evidence="3" id="KW-1185">Reference proteome</keyword>
<dbReference type="EMBL" id="JAGMWT010000026">
    <property type="protein sequence ID" value="KAH7110890.1"/>
    <property type="molecule type" value="Genomic_DNA"/>
</dbReference>
<dbReference type="AlphaFoldDB" id="A0A9P9D1B3"/>
<keyword evidence="1" id="KW-0732">Signal</keyword>
<protein>
    <submittedName>
        <fullName evidence="2">Uncharacterized protein</fullName>
    </submittedName>
</protein>
<comment type="caution">
    <text evidence="2">The sequence shown here is derived from an EMBL/GenBank/DDBJ whole genome shotgun (WGS) entry which is preliminary data.</text>
</comment>
<dbReference type="Proteomes" id="UP000700596">
    <property type="component" value="Unassembled WGS sequence"/>
</dbReference>
<sequence>MLSVIRDQTLFGATTTLWVLFALAAYLDPTSAAPQPIFANGLSRRADAPGIGVEIEIGSIVIQGKERLEGEKREKVKGALMEPVGFASGPKNNWKLTVDVGTSGVYPEAIVDGLKNKVGGGKTKAIGEEIFKFFNGWAPCAAKNCEVKIAGADSLGPWNVKWPKDTPPNLNTDVFSTQVTAAMPLQAVLKILSDIKTKTKNPLASPGALDGPRIVIATKNSFKTFPKIKASDINDEFLGFFSLLTSYCVLADASVPNEGPKRIIPIMPRTDFLTQYNKFIEPKLTAQLADKTVSLYDIVEAVSGKVDPTDKLAKSKFKWATGRILDIADDWEGKREDMKAGTLEVGKFLNHLQGYNKATKKVVPKKDLVKLMDKTMRFNQIGALGSKMETILGTSKEVPIFEFRELKKVSGPNLGKELGLYEDMVIAYHKQFAKRSFDDEESQ</sequence>
<evidence type="ECO:0000313" key="2">
    <source>
        <dbReference type="EMBL" id="KAH7110890.1"/>
    </source>
</evidence>
<evidence type="ECO:0000313" key="3">
    <source>
        <dbReference type="Proteomes" id="UP000700596"/>
    </source>
</evidence>
<organism evidence="2 3">
    <name type="scientific">Dendryphion nanum</name>
    <dbReference type="NCBI Taxonomy" id="256645"/>
    <lineage>
        <taxon>Eukaryota</taxon>
        <taxon>Fungi</taxon>
        <taxon>Dikarya</taxon>
        <taxon>Ascomycota</taxon>
        <taxon>Pezizomycotina</taxon>
        <taxon>Dothideomycetes</taxon>
        <taxon>Pleosporomycetidae</taxon>
        <taxon>Pleosporales</taxon>
        <taxon>Torulaceae</taxon>
        <taxon>Dendryphion</taxon>
    </lineage>
</organism>
<dbReference type="OrthoDB" id="5150738at2759"/>
<proteinExistence type="predicted"/>
<accession>A0A9P9D1B3</accession>
<name>A0A9P9D1B3_9PLEO</name>
<reference evidence="2" key="1">
    <citation type="journal article" date="2021" name="Nat. Commun.">
        <title>Genetic determinants of endophytism in the Arabidopsis root mycobiome.</title>
        <authorList>
            <person name="Mesny F."/>
            <person name="Miyauchi S."/>
            <person name="Thiergart T."/>
            <person name="Pickel B."/>
            <person name="Atanasova L."/>
            <person name="Karlsson M."/>
            <person name="Huettel B."/>
            <person name="Barry K.W."/>
            <person name="Haridas S."/>
            <person name="Chen C."/>
            <person name="Bauer D."/>
            <person name="Andreopoulos W."/>
            <person name="Pangilinan J."/>
            <person name="LaButti K."/>
            <person name="Riley R."/>
            <person name="Lipzen A."/>
            <person name="Clum A."/>
            <person name="Drula E."/>
            <person name="Henrissat B."/>
            <person name="Kohler A."/>
            <person name="Grigoriev I.V."/>
            <person name="Martin F.M."/>
            <person name="Hacquard S."/>
        </authorList>
    </citation>
    <scope>NUCLEOTIDE SEQUENCE</scope>
    <source>
        <strain evidence="2">MPI-CAGE-CH-0243</strain>
    </source>
</reference>
<feature type="signal peptide" evidence="1">
    <location>
        <begin position="1"/>
        <end position="32"/>
    </location>
</feature>
<gene>
    <name evidence="2" type="ORF">B0J11DRAFT_620042</name>
</gene>